<evidence type="ECO:0000259" key="2">
    <source>
        <dbReference type="PROSITE" id="PS51762"/>
    </source>
</evidence>
<keyword evidence="4" id="KW-1185">Reference proteome</keyword>
<comment type="similarity">
    <text evidence="1">Belongs to the glycosyl hydrolase 16 family.</text>
</comment>
<gene>
    <name evidence="3" type="ORF">NG653_13355</name>
</gene>
<organism evidence="3 4">
    <name type="scientific">Robiginitalea marina</name>
    <dbReference type="NCBI Taxonomy" id="2954105"/>
    <lineage>
        <taxon>Bacteria</taxon>
        <taxon>Pseudomonadati</taxon>
        <taxon>Bacteroidota</taxon>
        <taxon>Flavobacteriia</taxon>
        <taxon>Flavobacteriales</taxon>
        <taxon>Flavobacteriaceae</taxon>
        <taxon>Robiginitalea</taxon>
    </lineage>
</organism>
<comment type="caution">
    <text evidence="3">The sequence shown here is derived from an EMBL/GenBank/DDBJ whole genome shotgun (WGS) entry which is preliminary data.</text>
</comment>
<dbReference type="Proteomes" id="UP001206312">
    <property type="component" value="Unassembled WGS sequence"/>
</dbReference>
<accession>A0ABT1B1J4</accession>
<sequence length="258" mass="29181">MGWGCSNDDTQTVVNFTELTMQDEFDTDGPPNPDIWNFDIGTGQNGWGNNELQYYTDRPENVTVNNGYLIITARQESFEGSNYTSARLVTKNKFEQRYGRFEARMRLPYGQGMWPAFWMLGADIDTNPWPGCGEIDIMENKGRTPSIVSSAVHGPGYSAGQAIFKEYDFVNDRVDTGFHVYGIEWGPGYINFYVDDVLYNQITPEDVTGEWVFDNGPFFLLLNLAVGGTFDGPPNAETVFPQSIVVDYVRVYKNNRVN</sequence>
<dbReference type="InterPro" id="IPR050546">
    <property type="entry name" value="Glycosyl_Hydrlase_16"/>
</dbReference>
<name>A0ABT1B1J4_9FLAO</name>
<dbReference type="SUPFAM" id="SSF49899">
    <property type="entry name" value="Concanavalin A-like lectins/glucanases"/>
    <property type="match status" value="1"/>
</dbReference>
<dbReference type="Pfam" id="PF00722">
    <property type="entry name" value="Glyco_hydro_16"/>
    <property type="match status" value="1"/>
</dbReference>
<feature type="domain" description="GH16" evidence="2">
    <location>
        <begin position="25"/>
        <end position="257"/>
    </location>
</feature>
<evidence type="ECO:0000256" key="1">
    <source>
        <dbReference type="ARBA" id="ARBA00006865"/>
    </source>
</evidence>
<dbReference type="PANTHER" id="PTHR10963:SF55">
    <property type="entry name" value="GLYCOSIDE HYDROLASE FAMILY 16 PROTEIN"/>
    <property type="match status" value="1"/>
</dbReference>
<dbReference type="InterPro" id="IPR000757">
    <property type="entry name" value="Beta-glucanase-like"/>
</dbReference>
<dbReference type="CDD" id="cd08023">
    <property type="entry name" value="GH16_laminarinase_like"/>
    <property type="match status" value="1"/>
</dbReference>
<dbReference type="GO" id="GO:0016787">
    <property type="term" value="F:hydrolase activity"/>
    <property type="evidence" value="ECO:0007669"/>
    <property type="project" value="UniProtKB-KW"/>
</dbReference>
<dbReference type="PANTHER" id="PTHR10963">
    <property type="entry name" value="GLYCOSYL HYDROLASE-RELATED"/>
    <property type="match status" value="1"/>
</dbReference>
<dbReference type="EMBL" id="JAMXIB010000014">
    <property type="protein sequence ID" value="MCO5725849.1"/>
    <property type="molecule type" value="Genomic_DNA"/>
</dbReference>
<proteinExistence type="inferred from homology"/>
<dbReference type="Gene3D" id="2.60.120.200">
    <property type="match status" value="1"/>
</dbReference>
<reference evidence="3 4" key="1">
    <citation type="submission" date="2022-06" db="EMBL/GenBank/DDBJ databases">
        <authorList>
            <person name="Xuan X."/>
        </authorList>
    </citation>
    <scope>NUCLEOTIDE SEQUENCE [LARGE SCALE GENOMIC DNA]</scope>
    <source>
        <strain evidence="3 4">2V75</strain>
    </source>
</reference>
<keyword evidence="3" id="KW-0378">Hydrolase</keyword>
<evidence type="ECO:0000313" key="3">
    <source>
        <dbReference type="EMBL" id="MCO5725849.1"/>
    </source>
</evidence>
<dbReference type="InterPro" id="IPR013320">
    <property type="entry name" value="ConA-like_dom_sf"/>
</dbReference>
<evidence type="ECO:0000313" key="4">
    <source>
        <dbReference type="Proteomes" id="UP001206312"/>
    </source>
</evidence>
<dbReference type="PROSITE" id="PS51762">
    <property type="entry name" value="GH16_2"/>
    <property type="match status" value="1"/>
</dbReference>
<protein>
    <submittedName>
        <fullName evidence="3">Glycoside hydrolase family 16 protein</fullName>
    </submittedName>
</protein>